<sequence length="167" mass="18910">MQIYIAEKITDETDENISQSFFTAKSTNLSKKNPSKKERRSIYRIAARKAITEPETRKAIKENVEQSKSKTKSKTNNNSAKPKINQNKMMMMTPCVVFATCGSQRSYRSESPLYLLNGPNMIIGFILNFAVMTPSFAGQINVTVHVMVYPANKKKLKNNDTDIHLLV</sequence>
<dbReference type="Proteomes" id="UP000507470">
    <property type="component" value="Unassembled WGS sequence"/>
</dbReference>
<dbReference type="AlphaFoldDB" id="A0A6J8AWF3"/>
<feature type="compositionally biased region" description="Basic and acidic residues" evidence="1">
    <location>
        <begin position="54"/>
        <end position="68"/>
    </location>
</feature>
<proteinExistence type="predicted"/>
<feature type="region of interest" description="Disordered" evidence="1">
    <location>
        <begin position="54"/>
        <end position="84"/>
    </location>
</feature>
<reference evidence="2 3" key="1">
    <citation type="submission" date="2020-06" db="EMBL/GenBank/DDBJ databases">
        <authorList>
            <person name="Li R."/>
            <person name="Bekaert M."/>
        </authorList>
    </citation>
    <scope>NUCLEOTIDE SEQUENCE [LARGE SCALE GENOMIC DNA]</scope>
    <source>
        <strain evidence="3">wild</strain>
    </source>
</reference>
<evidence type="ECO:0000313" key="2">
    <source>
        <dbReference type="EMBL" id="CAC5373322.1"/>
    </source>
</evidence>
<evidence type="ECO:0000313" key="3">
    <source>
        <dbReference type="Proteomes" id="UP000507470"/>
    </source>
</evidence>
<accession>A0A6J8AWF3</accession>
<organism evidence="2 3">
    <name type="scientific">Mytilus coruscus</name>
    <name type="common">Sea mussel</name>
    <dbReference type="NCBI Taxonomy" id="42192"/>
    <lineage>
        <taxon>Eukaryota</taxon>
        <taxon>Metazoa</taxon>
        <taxon>Spiralia</taxon>
        <taxon>Lophotrochozoa</taxon>
        <taxon>Mollusca</taxon>
        <taxon>Bivalvia</taxon>
        <taxon>Autobranchia</taxon>
        <taxon>Pteriomorphia</taxon>
        <taxon>Mytilida</taxon>
        <taxon>Mytiloidea</taxon>
        <taxon>Mytilidae</taxon>
        <taxon>Mytilinae</taxon>
        <taxon>Mytilus</taxon>
    </lineage>
</organism>
<name>A0A6J8AWF3_MYTCO</name>
<evidence type="ECO:0000256" key="1">
    <source>
        <dbReference type="SAM" id="MobiDB-lite"/>
    </source>
</evidence>
<gene>
    <name evidence="2" type="ORF">MCOR_11136</name>
</gene>
<protein>
    <submittedName>
        <fullName evidence="2">Uncharacterized protein</fullName>
    </submittedName>
</protein>
<keyword evidence="3" id="KW-1185">Reference proteome</keyword>
<dbReference type="EMBL" id="CACVKT020001887">
    <property type="protein sequence ID" value="CAC5373322.1"/>
    <property type="molecule type" value="Genomic_DNA"/>
</dbReference>